<feature type="domain" description="Peptidase C1A papain C-terminal" evidence="2">
    <location>
        <begin position="41"/>
        <end position="264"/>
    </location>
</feature>
<dbReference type="PROSITE" id="PS00639">
    <property type="entry name" value="THIOL_PROTEASE_HIS"/>
    <property type="match status" value="1"/>
</dbReference>
<evidence type="ECO:0000313" key="4">
    <source>
        <dbReference type="Proteomes" id="UP000241365"/>
    </source>
</evidence>
<evidence type="ECO:0000313" key="3">
    <source>
        <dbReference type="EMBL" id="ANB50520.1"/>
    </source>
</evidence>
<proteinExistence type="inferred from homology"/>
<evidence type="ECO:0000259" key="2">
    <source>
        <dbReference type="SMART" id="SM00645"/>
    </source>
</evidence>
<reference evidence="3 4" key="1">
    <citation type="journal article" date="2016" name="Genome Announc.">
        <title>Complete Genome Sequence of a New Megavirus Family Member Isolated from an Inland Water Lake for the First Time in India.</title>
        <authorList>
            <person name="Chatterjee A."/>
            <person name="Ali F."/>
            <person name="Bange D."/>
            <person name="Kondabagil K."/>
        </authorList>
    </citation>
    <scope>NUCLEOTIDE SEQUENCE [LARGE SCALE GENOMIC DNA]</scope>
    <source>
        <strain evidence="3">1</strain>
    </source>
</reference>
<comment type="similarity">
    <text evidence="1">Belongs to the peptidase C1 family.</text>
</comment>
<dbReference type="InterPro" id="IPR025660">
    <property type="entry name" value="Pept_his_AS"/>
</dbReference>
<dbReference type="InterPro" id="IPR013128">
    <property type="entry name" value="Peptidase_C1A"/>
</dbReference>
<dbReference type="PANTHER" id="PTHR12411">
    <property type="entry name" value="CYSTEINE PROTEASE FAMILY C1-RELATED"/>
    <property type="match status" value="1"/>
</dbReference>
<dbReference type="KEGG" id="vg:80512882"/>
<dbReference type="Proteomes" id="UP000241365">
    <property type="component" value="Segment"/>
</dbReference>
<organism evidence="3 4">
    <name type="scientific">Powai lake megavirus</name>
    <dbReference type="NCBI Taxonomy" id="1842663"/>
    <lineage>
        <taxon>Viruses</taxon>
        <taxon>Varidnaviria</taxon>
        <taxon>Bamfordvirae</taxon>
        <taxon>Nucleocytoviricota</taxon>
        <taxon>Megaviricetes</taxon>
        <taxon>Imitervirales</taxon>
        <taxon>Mimiviridae</taxon>
        <taxon>Megamimivirinae</taxon>
        <taxon>Megavirus</taxon>
        <taxon>Megavirus powaiense</taxon>
    </lineage>
</organism>
<dbReference type="InterPro" id="IPR000668">
    <property type="entry name" value="Peptidase_C1A_C"/>
</dbReference>
<dbReference type="RefSeq" id="YP_010776271.1">
    <property type="nucleotide sequence ID" value="NC_075034.1"/>
</dbReference>
<evidence type="ECO:0000256" key="1">
    <source>
        <dbReference type="ARBA" id="ARBA00008455"/>
    </source>
</evidence>
<dbReference type="SMART" id="SM00645">
    <property type="entry name" value="Pept_C1"/>
    <property type="match status" value="1"/>
</dbReference>
<dbReference type="GeneID" id="80512882"/>
<dbReference type="GO" id="GO:0008234">
    <property type="term" value="F:cysteine-type peptidase activity"/>
    <property type="evidence" value="ECO:0007669"/>
    <property type="project" value="InterPro"/>
</dbReference>
<dbReference type="SUPFAM" id="SSF54001">
    <property type="entry name" value="Cysteine proteinases"/>
    <property type="match status" value="1"/>
</dbReference>
<dbReference type="Gene3D" id="3.90.70.10">
    <property type="entry name" value="Cysteine proteinases"/>
    <property type="match status" value="1"/>
</dbReference>
<protein>
    <submittedName>
        <fullName evidence="3">Putative peptidase C1-like protein</fullName>
    </submittedName>
</protein>
<dbReference type="InterPro" id="IPR038765">
    <property type="entry name" value="Papain-like_cys_pep_sf"/>
</dbReference>
<dbReference type="GO" id="GO:0006508">
    <property type="term" value="P:proteolysis"/>
    <property type="evidence" value="ECO:0007669"/>
    <property type="project" value="InterPro"/>
</dbReference>
<dbReference type="CDD" id="cd02619">
    <property type="entry name" value="Peptidase_C1"/>
    <property type="match status" value="1"/>
</dbReference>
<dbReference type="EMBL" id="KU877344">
    <property type="protein sequence ID" value="ANB50520.1"/>
    <property type="molecule type" value="Genomic_DNA"/>
</dbReference>
<dbReference type="Pfam" id="PF00112">
    <property type="entry name" value="Peptidase_C1"/>
    <property type="match status" value="1"/>
</dbReference>
<name>A0A167RC64_9VIRU</name>
<keyword evidence="4" id="KW-1185">Reference proteome</keyword>
<accession>A0A167RC64</accession>
<sequence>MSKQHSRKFGYIKSNPDERDILIKFTKDHVRTFKLKANVNPKEIFDLRKIVELPQALSEIDQGTLGSCTANAIAYAYAFSEIKQSNKEIFLPSRLFIYYNERVIENTIDEDAGAQIRSGIKSINKFGVCDEHHWIYDPLKFRVKPPQEAYEEAKKAKPVKYARIDFRNDKSINDRIDHLKKALKSGYPFIFGFTVYDSFMNETVAKTGIVDYPNEKENIIGGHAVCAVGYDDIKKAFIVKNSWGSKWGLNGYFYMPYNYVANPNLADDFWIIQEVTNPSIENYNPSDINPIAINLDAEINTDGVVHH</sequence>